<sequence length="106" mass="11926">METEEIIGRLSQAVRPDYQWPEIPAGWQLEFILYPDGELDMDLLHLVSARFWSEDNGFLDMPVMKSGKVITVTDLKAAGVPLMTTFGHTVVSDVPKKPHLATVEEK</sequence>
<protein>
    <submittedName>
        <fullName evidence="1">Uncharacterized protein</fullName>
    </submittedName>
</protein>
<accession>A0ABV4NV56</accession>
<name>A0ABV4NV56_9GAMM</name>
<dbReference type="EMBL" id="JBGMEK010000001">
    <property type="protein sequence ID" value="MFA0809460.1"/>
    <property type="molecule type" value="Genomic_DNA"/>
</dbReference>
<dbReference type="Proteomes" id="UP001569428">
    <property type="component" value="Unassembled WGS sequence"/>
</dbReference>
<comment type="caution">
    <text evidence="1">The sequence shown here is derived from an EMBL/GenBank/DDBJ whole genome shotgun (WGS) entry which is preliminary data.</text>
</comment>
<gene>
    <name evidence="1" type="ORF">ACCI49_00890</name>
</gene>
<keyword evidence="2" id="KW-1185">Reference proteome</keyword>
<organism evidence="1 2">
    <name type="scientific">Microbulbifer epialgicus</name>
    <dbReference type="NCBI Taxonomy" id="393907"/>
    <lineage>
        <taxon>Bacteria</taxon>
        <taxon>Pseudomonadati</taxon>
        <taxon>Pseudomonadota</taxon>
        <taxon>Gammaproteobacteria</taxon>
        <taxon>Cellvibrionales</taxon>
        <taxon>Microbulbiferaceae</taxon>
        <taxon>Microbulbifer</taxon>
    </lineage>
</organism>
<proteinExistence type="predicted"/>
<dbReference type="RefSeq" id="WP_371837077.1">
    <property type="nucleotide sequence ID" value="NZ_JBGMEK010000001.1"/>
</dbReference>
<evidence type="ECO:0000313" key="2">
    <source>
        <dbReference type="Proteomes" id="UP001569428"/>
    </source>
</evidence>
<evidence type="ECO:0000313" key="1">
    <source>
        <dbReference type="EMBL" id="MFA0809460.1"/>
    </source>
</evidence>
<reference evidence="1 2" key="1">
    <citation type="submission" date="2024-08" db="EMBL/GenBank/DDBJ databases">
        <authorList>
            <person name="Ishaq N."/>
        </authorList>
    </citation>
    <scope>NUCLEOTIDE SEQUENCE [LARGE SCALE GENOMIC DNA]</scope>
    <source>
        <strain evidence="1 2">DSM 18651</strain>
    </source>
</reference>